<feature type="compositionally biased region" description="Basic and acidic residues" evidence="1">
    <location>
        <begin position="119"/>
        <end position="131"/>
    </location>
</feature>
<accession>A0A8T0ESY2</accession>
<comment type="caution">
    <text evidence="2">The sequence shown here is derived from an EMBL/GenBank/DDBJ whole genome shotgun (WGS) entry which is preliminary data.</text>
</comment>
<reference evidence="2" key="2">
    <citation type="submission" date="2020-06" db="EMBL/GenBank/DDBJ databases">
        <authorList>
            <person name="Sheffer M."/>
        </authorList>
    </citation>
    <scope>NUCLEOTIDE SEQUENCE</scope>
</reference>
<feature type="region of interest" description="Disordered" evidence="1">
    <location>
        <begin position="112"/>
        <end position="140"/>
    </location>
</feature>
<evidence type="ECO:0000313" key="2">
    <source>
        <dbReference type="EMBL" id="KAF8781395.1"/>
    </source>
</evidence>
<keyword evidence="3" id="KW-1185">Reference proteome</keyword>
<dbReference type="EMBL" id="JABXBU010001863">
    <property type="protein sequence ID" value="KAF8781395.1"/>
    <property type="molecule type" value="Genomic_DNA"/>
</dbReference>
<dbReference type="Proteomes" id="UP000807504">
    <property type="component" value="Unassembled WGS sequence"/>
</dbReference>
<name>A0A8T0ESY2_ARGBR</name>
<proteinExistence type="predicted"/>
<gene>
    <name evidence="2" type="ORF">HNY73_011795</name>
</gene>
<organism evidence="2 3">
    <name type="scientific">Argiope bruennichi</name>
    <name type="common">Wasp spider</name>
    <name type="synonym">Aranea bruennichi</name>
    <dbReference type="NCBI Taxonomy" id="94029"/>
    <lineage>
        <taxon>Eukaryota</taxon>
        <taxon>Metazoa</taxon>
        <taxon>Ecdysozoa</taxon>
        <taxon>Arthropoda</taxon>
        <taxon>Chelicerata</taxon>
        <taxon>Arachnida</taxon>
        <taxon>Araneae</taxon>
        <taxon>Araneomorphae</taxon>
        <taxon>Entelegynae</taxon>
        <taxon>Araneoidea</taxon>
        <taxon>Araneidae</taxon>
        <taxon>Argiope</taxon>
    </lineage>
</organism>
<evidence type="ECO:0000256" key="1">
    <source>
        <dbReference type="SAM" id="MobiDB-lite"/>
    </source>
</evidence>
<evidence type="ECO:0000313" key="3">
    <source>
        <dbReference type="Proteomes" id="UP000807504"/>
    </source>
</evidence>
<protein>
    <submittedName>
        <fullName evidence="2">Uncharacterized protein</fullName>
    </submittedName>
</protein>
<reference evidence="2" key="1">
    <citation type="journal article" date="2020" name="bioRxiv">
        <title>Chromosome-level reference genome of the European wasp spider Argiope bruennichi: a resource for studies on range expansion and evolutionary adaptation.</title>
        <authorList>
            <person name="Sheffer M.M."/>
            <person name="Hoppe A."/>
            <person name="Krehenwinkel H."/>
            <person name="Uhl G."/>
            <person name="Kuss A.W."/>
            <person name="Jensen L."/>
            <person name="Jensen C."/>
            <person name="Gillespie R.G."/>
            <person name="Hoff K.J."/>
            <person name="Prost S."/>
        </authorList>
    </citation>
    <scope>NUCLEOTIDE SEQUENCE</scope>
</reference>
<sequence length="356" mass="41174">MLLDDSIELDYYNYSASAEPLPMNWDLDLSKIWIPSSLLPNRRKQMSANENKSFVSHTLVKPDYSNTFSVYADECLQYHESQTSSAVPYKISHHNLKNNDIDKLHAPLALPSSQNTVKWNEKSDTENKKEISQGPSVNNTKLKDFLRNSQHDDSVIRNAARCGKKTSDTYLEQKIRGKPSLEDLTHRMAEILSEDEPFKENWHHEDVINTNAGATAPILDSIPPSAKDSLEELYFSDEDENEFDIEEYKLGNVEIKFPGLELTKNSSDKIVRQPYEEIEKIPSEEQKVTFDQREKHELKEIESVDHTKDFVQKLPNSEGEWQDTTEQVVEYLPVAYKRPPLKEHKTLKVSFWDLEN</sequence>
<dbReference type="AlphaFoldDB" id="A0A8T0ESY2"/>